<evidence type="ECO:0000256" key="1">
    <source>
        <dbReference type="SAM" id="MobiDB-lite"/>
    </source>
</evidence>
<proteinExistence type="predicted"/>
<organism evidence="3 4">
    <name type="scientific">Enhygromyxa salina</name>
    <dbReference type="NCBI Taxonomy" id="215803"/>
    <lineage>
        <taxon>Bacteria</taxon>
        <taxon>Pseudomonadati</taxon>
        <taxon>Myxococcota</taxon>
        <taxon>Polyangia</taxon>
        <taxon>Nannocystales</taxon>
        <taxon>Nannocystaceae</taxon>
        <taxon>Enhygromyxa</taxon>
    </lineage>
</organism>
<sequence length="327" mass="36052">MTKPEADSAKVLDAAAAELRSAYTLIADPQCDPITAAPHVHRAWQAVAWLSRGEVPDGAGESLADWLADEQLEAVPAKSRESVHATLRVVCQHASHTQPWVDAKSTPPELPSTKALVAHLRVLGGVMSALEQRQRGPTPKARLAARWGIRAAWWVGGATAFVLLALRPWQNEDEGQWRGAYYPTPAFEGDPDLRREADVAFDWRKQGPTDSIPSDRFSARWDTCLVLEEDTDVALQVVSDDRSRLWLDGEVVVDHWKKHKRAAKGARVSVEEGTHHVRVEFVEDAGNASIHVTASFDEDEPPAPIPDDMLEFPGMEFEADANPCDLD</sequence>
<accession>A0A0C2CZP0</accession>
<comment type="caution">
    <text evidence="3">The sequence shown here is derived from an EMBL/GenBank/DDBJ whole genome shotgun (WGS) entry which is preliminary data.</text>
</comment>
<name>A0A0C2CZP0_9BACT</name>
<feature type="region of interest" description="Disordered" evidence="1">
    <location>
        <begin position="296"/>
        <end position="327"/>
    </location>
</feature>
<dbReference type="Gene3D" id="3.90.182.10">
    <property type="entry name" value="Toxin - Anthrax Protective Antigen,domain 1"/>
    <property type="match status" value="1"/>
</dbReference>
<dbReference type="AlphaFoldDB" id="A0A0C2CZP0"/>
<dbReference type="EMBL" id="JMCC02000061">
    <property type="protein sequence ID" value="KIG15085.1"/>
    <property type="molecule type" value="Genomic_DNA"/>
</dbReference>
<protein>
    <recommendedName>
        <fullName evidence="2">PA14 domain-containing protein</fullName>
    </recommendedName>
</protein>
<feature type="domain" description="PA14" evidence="2">
    <location>
        <begin position="172"/>
        <end position="309"/>
    </location>
</feature>
<dbReference type="Proteomes" id="UP000031599">
    <property type="component" value="Unassembled WGS sequence"/>
</dbReference>
<evidence type="ECO:0000313" key="3">
    <source>
        <dbReference type="EMBL" id="KIG15085.1"/>
    </source>
</evidence>
<dbReference type="SMART" id="SM00758">
    <property type="entry name" value="PA14"/>
    <property type="match status" value="1"/>
</dbReference>
<dbReference type="InterPro" id="IPR037524">
    <property type="entry name" value="PA14/GLEYA"/>
</dbReference>
<dbReference type="InterPro" id="IPR011658">
    <property type="entry name" value="PA14_dom"/>
</dbReference>
<evidence type="ECO:0000259" key="2">
    <source>
        <dbReference type="PROSITE" id="PS51820"/>
    </source>
</evidence>
<evidence type="ECO:0000313" key="4">
    <source>
        <dbReference type="Proteomes" id="UP000031599"/>
    </source>
</evidence>
<dbReference type="SUPFAM" id="SSF56988">
    <property type="entry name" value="Anthrax protective antigen"/>
    <property type="match status" value="1"/>
</dbReference>
<gene>
    <name evidence="3" type="ORF">DB30_06117</name>
</gene>
<dbReference type="RefSeq" id="WP_052552509.1">
    <property type="nucleotide sequence ID" value="NZ_JMCC02000061.1"/>
</dbReference>
<reference evidence="3 4" key="1">
    <citation type="submission" date="2014-12" db="EMBL/GenBank/DDBJ databases">
        <title>Genome assembly of Enhygromyxa salina DSM 15201.</title>
        <authorList>
            <person name="Sharma G."/>
            <person name="Subramanian S."/>
        </authorList>
    </citation>
    <scope>NUCLEOTIDE SEQUENCE [LARGE SCALE GENOMIC DNA]</scope>
    <source>
        <strain evidence="3 4">DSM 15201</strain>
    </source>
</reference>
<dbReference type="PROSITE" id="PS51820">
    <property type="entry name" value="PA14"/>
    <property type="match status" value="1"/>
</dbReference>
<dbReference type="Pfam" id="PF07691">
    <property type="entry name" value="PA14"/>
    <property type="match status" value="1"/>
</dbReference>